<protein>
    <submittedName>
        <fullName evidence="2">Protein GZF3</fullName>
    </submittedName>
</protein>
<sequence length="179" mass="19079">GTSNLYLLYEMATSTTLFAFIILILTTIVSVHAGTNASITAVLSSNTVFCTFLPPTPGEYIADSELTGIAFCTSGTPGAVNILPDGFITSANFAGDPSTYVQVTGKMNPDAYQLHHDDEGGQYDSNGSPPDASCSGFEYFVNLVEPNDENYCIRCCHDKSDCPTNKSTEGCEKVIPGIY</sequence>
<organism evidence="2">
    <name type="scientific">Anthurium amnicola</name>
    <dbReference type="NCBI Taxonomy" id="1678845"/>
    <lineage>
        <taxon>Eukaryota</taxon>
        <taxon>Viridiplantae</taxon>
        <taxon>Streptophyta</taxon>
        <taxon>Embryophyta</taxon>
        <taxon>Tracheophyta</taxon>
        <taxon>Spermatophyta</taxon>
        <taxon>Magnoliopsida</taxon>
        <taxon>Liliopsida</taxon>
        <taxon>Araceae</taxon>
        <taxon>Pothoideae</taxon>
        <taxon>Potheae</taxon>
        <taxon>Anthurium</taxon>
    </lineage>
</organism>
<name>A0A1D1XIJ8_9ARAE</name>
<feature type="non-terminal residue" evidence="2">
    <location>
        <position position="1"/>
    </location>
</feature>
<dbReference type="AlphaFoldDB" id="A0A1D1XIJ8"/>
<keyword evidence="1" id="KW-1133">Transmembrane helix</keyword>
<keyword evidence="1" id="KW-0812">Transmembrane</keyword>
<evidence type="ECO:0000256" key="1">
    <source>
        <dbReference type="SAM" id="Phobius"/>
    </source>
</evidence>
<accession>A0A1D1XIJ8</accession>
<proteinExistence type="predicted"/>
<reference evidence="2" key="1">
    <citation type="submission" date="2015-07" db="EMBL/GenBank/DDBJ databases">
        <title>Transcriptome Assembly of Anthurium amnicola.</title>
        <authorList>
            <person name="Suzuki J."/>
        </authorList>
    </citation>
    <scope>NUCLEOTIDE SEQUENCE</scope>
</reference>
<gene>
    <name evidence="2" type="primary">GZF3</name>
    <name evidence="2" type="ORF">g.167205</name>
</gene>
<feature type="transmembrane region" description="Helical" evidence="1">
    <location>
        <begin position="6"/>
        <end position="29"/>
    </location>
</feature>
<evidence type="ECO:0000313" key="2">
    <source>
        <dbReference type="EMBL" id="JAT42242.1"/>
    </source>
</evidence>
<dbReference type="EMBL" id="GDJX01025694">
    <property type="protein sequence ID" value="JAT42242.1"/>
    <property type="molecule type" value="Transcribed_RNA"/>
</dbReference>
<keyword evidence="1" id="KW-0472">Membrane</keyword>